<dbReference type="Pfam" id="PF12340">
    <property type="entry name" value="DUF3638"/>
    <property type="match status" value="1"/>
</dbReference>
<evidence type="ECO:0000256" key="5">
    <source>
        <dbReference type="ARBA" id="ARBA00022801"/>
    </source>
</evidence>
<keyword evidence="4" id="KW-0833">Ubl conjugation pathway</keyword>
<keyword evidence="5" id="KW-0378">Hydrolase</keyword>
<keyword evidence="6" id="KW-0788">Thiol protease</keyword>
<dbReference type="InParanoid" id="A0A0C3PQJ8"/>
<dbReference type="InterPro" id="IPR022099">
    <property type="entry name" value="DUF3638"/>
</dbReference>
<evidence type="ECO:0000259" key="10">
    <source>
        <dbReference type="Pfam" id="PF12359"/>
    </source>
</evidence>
<feature type="compositionally biased region" description="Polar residues" evidence="8">
    <location>
        <begin position="1831"/>
        <end position="1844"/>
    </location>
</feature>
<dbReference type="Pfam" id="PF12359">
    <property type="entry name" value="DUF3645"/>
    <property type="match status" value="1"/>
</dbReference>
<evidence type="ECO:0000256" key="6">
    <source>
        <dbReference type="ARBA" id="ARBA00022807"/>
    </source>
</evidence>
<organism evidence="12 13">
    <name type="scientific">Pisolithus tinctorius Marx 270</name>
    <dbReference type="NCBI Taxonomy" id="870435"/>
    <lineage>
        <taxon>Eukaryota</taxon>
        <taxon>Fungi</taxon>
        <taxon>Dikarya</taxon>
        <taxon>Basidiomycota</taxon>
        <taxon>Agaricomycotina</taxon>
        <taxon>Agaricomycetes</taxon>
        <taxon>Agaricomycetidae</taxon>
        <taxon>Boletales</taxon>
        <taxon>Sclerodermatineae</taxon>
        <taxon>Pisolithaceae</taxon>
        <taxon>Pisolithus</taxon>
    </lineage>
</organism>
<accession>A0A0C3PQJ8</accession>
<feature type="domain" description="DUF6606" evidence="11">
    <location>
        <begin position="75"/>
        <end position="335"/>
    </location>
</feature>
<evidence type="ECO:0000256" key="8">
    <source>
        <dbReference type="SAM" id="MobiDB-lite"/>
    </source>
</evidence>
<protein>
    <recommendedName>
        <fullName evidence="2">ubiquitinyl hydrolase 1</fullName>
        <ecNumber evidence="2">3.4.19.12</ecNumber>
    </recommendedName>
</protein>
<sequence>MTHDNSAHHDCENEYTYIPPFYYRGFFLTQLCPKYRTYQRSPASRQSRRPTPYINPWLHIHLRLEEIHMTLQYKITHVFCPLQLPDGDDHSHSNDLALSEALCHSASGYYRHLDDPTKGHWKCVEKLLHNLYEATRLEQLEETLVSSQLKSMAAGDVVAYLIRAQNAAVVFRRGAEETIAESFEVSPTVAAVMNSRDKLVCSFPGPVIAVPNIVFGDAVFRLELAHFICEMNKDNLDAAPTTRKAGTTVSETRDTVHPRYITELLTGILRAVGRPADVQRINKRIGDDVVWRNSHLPWRRSSLWLMIRVVLQTTLARNGLGVDVYKAFVLFFMNGLAGEAVDHGMSDDVLHWISAKLSRRLMKLGESAPNWLSATVLSGCTNIQKLLCKRWKQVQDIDASSPMWNPASLNILADTQLSLLKGAKYISGILNQSYSALQPASSLTSRRPRGSLDKFLSTMGDFFEDAYKADPRVTLYDVERVVRHGIDDWVAAVLVDDTLIACEKLELLASKYSSAARETYKGNPEDFSRMLLTVIELWVAIDKLVTRQIPMLHEYSPEIPITLLERLLLRDAHDIQRLCLASGYIRQRHSGAKNGWSVFSDRADSSNFAVRYFNQDPHLQALKNRIVDAADKARRNKVEELRQANERFHDITRRAAGMDHVYRINTHGIEEHRPRKCAKCKLEAQSKIQITVHEWPLPKDRCRAAAAVFELHPPPSFDVWRSVVCLLLVDICSPPLKEKHPHTSLGKYPALHSYRTKRTRSRIVLASDVKPFMKSHYHSIPVPTVESKVCVNNGLSFYYYDELSHASAADAFHSVNVSGPCSYELPPGPYQNLQRYLQHTTHTSNEVLCSQADCHNDLSIHEFIAYGHLRSGPLLQWLNILREIRANTLTLRREEVHVLFAQAASEVGLVSGDGKLVWHAELEQPHFRYLLLGELETLVMTVSGNWLEGTTMDTISFLVARMLSATCTVQDSGYCRALDLLLTIREKTFSWVLELFYKLEQTVCEVEKERLRGRLRDSAAICRSTFDVDLDTAKQLLGSSRALEILVCCGVIIHNNTPPQLNALCAMSKLLKERDCRVSWKLEELVGTMILEGNDGIDLGIKHVWPAYRRGTQWRRGSARNRGWFTTNTSSSATQRSQQVHLDVLNGTFLVDGRPMGRLPNGIREDPIFMLIFGSQAPDVFPGDMAGMEYATRGLIGDYRVYFRMGTDGLRIRAKKEADPDIFELIPPKKLASDLPTALVENHVHWLNLTTRMIEARPIENLWKSSPDNWRLQFSPGSHSMTKGDARLLDIHSQTWRMLSERLQPLENSLNLIIILDGSNTVSVDLPRYGLSFFINDDNELECRHPRGMVYDETQSAGTLIGLANKLVLRPKAHLADEDVQRFILVPEGDVSFAREGDHVRVTIDISGPANRRFRYQIFRTDTNFKCLAGNASLASNLYRAYLHALTSKPCLVDPLTQRTGTEEALSILRSAACRSFMKIDTRCAKLLCRIAELTTQRTWYPKHMKCMQSVHWLTGLPAASQHHDFYFACSSIKEIQQQLQIFHDSQSTPLFDEFPPCDDHLLRRAATRAAMLYPPSSENPVPGCGSDSVYKARDAQLSSANELRVYSAALAVYNWSTQKRPTNSIQGLVESWETMQGGSKSFSLRYSRDWLSPPLPDIWLSLYNSCRRSQVARHRFQLIFSLPAMAYASPDLKDLINMLLAFATIPQFKDENPPNHPMYHLSDGYKPSLHVLDEFVSRRAKPYRDSVTPQEYRERLQRERGKVIKKVIAAWPCMKPPSCRNFLDSAWYDTNGLDSDLCEAFASCYRNMELKNHLDRVELILTQKAPSFREPSTNKTNKTTSPADQPLGYSFALSTQGHHRENWEVTLEVLFRRTAPAVPLDGVTPQELRLNLHDNYALNHLVQNTYQSQTCGSKKMSQLIGNLHQNANSAFQVMYANGLQESAKHLTYDRTTIQVEDLKRLVESFRIHHKQSRTRYLSTLRFLTEHLGPQTTGEHGVYRSGRWPRITPKILLGCLASTSQIPLPHDWRVCLIEFAKLALEYQRARRMLALAKNDQAEDLHKEMENASCDGWEAESYTDWLLIQLDGDFFVRRVQAHVALEMIAPRSGQNTVLQLNMGEGKSSVIVPATASVLADGNQLVRVVVPKALASQMFHLLVDRLGGLVNRRVFYLPFSRSLRIDQSGARVIQAILEQCMRERSILVVQPEHILSFKLLSVEKQLGGTTDIAGQLLRTQRWLHSRARDILDESDEILHVRNQLIYAIGSQRPLEGSPTRWSAAQQVLHLAKKHAPMLHADFPLGVEYEQCHRHSGAFPHIRILHGVAGKELVSKIARDIMDGRLLSFGRTHRVEKTAIHNFITRMDVASSEVQMIQDYCGGTAMWMSLLHLRGLLASGILLFALMERRWRVGYGLAPSRTMLAVPYRAKDVPAPRAEFGHPDVAIVLTCLSYYYGGLDREQLMLCFERLLMLDNPDQEYESWVRGCPEVPENLRQITGINTQSLDQWNQHLFPIFSCNQSTIDFYLSQVVFPKEAKEFPSKLSSCGWDLAEQREHVTTGFSGTNDARYLLPISTIQRDLDHQRATNAKVLAYLLRPENDAYMRTSWSDGRRRTAGEFLALVVEQTPEIRVILDVGAQVLELQNSEFVALWLELKPDALAAIYFDDGDDLTVLSRDGTTQSLLESPYASRLDECIVYLDDAHTRGTDIKFPIGFRAAVTLGPKVTKDRLIQGCMRMRKLGHGHSVMFFGPLDVDRRICNAARKSDGDTIHPSDILLWAMGETCVEIQNNAPYWAQQGRDHASRYRAWSEFCSDEITSEELATTWRRPDAKTLEELYAPSNRADQPILSIPAIDQRCRGLGVSSSANSNMNEEQEREIVHEIEREAQVERPSPARAAEHQVSADVRRFVHSGIVTPKSTSFILMFDSFCDTRAPTQEKNVWSRRAFATSDYCTVVRKRGGKGKRKTGVDVGECLRPVNWILSSQSNGDPILVILSPFEVNELLPEIRSSGSVCLHVYTPRTQARMRPCDDLLLYTIPRARSDCIAPSSLVDQVNLFAGQLYLRDYDTYLRLCRFLCVYADDLADEGDLEVNSDGFIAPAHRPLKAQSDGSFQKSPLPFLKHVTNLRRRGMSFAPTHIGRILNGRLLKEEDFEDQLDTE</sequence>
<dbReference type="SUPFAM" id="SSF52540">
    <property type="entry name" value="P-loop containing nucleoside triphosphate hydrolases"/>
    <property type="match status" value="1"/>
</dbReference>
<dbReference type="InterPro" id="IPR051346">
    <property type="entry name" value="OTU_Deubiquitinase"/>
</dbReference>
<dbReference type="OrthoDB" id="3182339at2759"/>
<evidence type="ECO:0000259" key="9">
    <source>
        <dbReference type="Pfam" id="PF12340"/>
    </source>
</evidence>
<dbReference type="InterPro" id="IPR027417">
    <property type="entry name" value="P-loop_NTPase"/>
</dbReference>
<dbReference type="InterPro" id="IPR046541">
    <property type="entry name" value="DUF6606"/>
</dbReference>
<feature type="coiled-coil region" evidence="7">
    <location>
        <begin position="619"/>
        <end position="647"/>
    </location>
</feature>
<dbReference type="EMBL" id="KN831951">
    <property type="protein sequence ID" value="KIO10809.1"/>
    <property type="molecule type" value="Genomic_DNA"/>
</dbReference>
<name>A0A0C3PQJ8_PISTI</name>
<proteinExistence type="predicted"/>
<dbReference type="EC" id="3.4.19.12" evidence="2"/>
<dbReference type="PANTHER" id="PTHR13367">
    <property type="entry name" value="UBIQUITIN THIOESTERASE"/>
    <property type="match status" value="1"/>
</dbReference>
<gene>
    <name evidence="12" type="ORF">M404DRAFT_876628</name>
</gene>
<reference evidence="13" key="2">
    <citation type="submission" date="2015-01" db="EMBL/GenBank/DDBJ databases">
        <title>Evolutionary Origins and Diversification of the Mycorrhizal Mutualists.</title>
        <authorList>
            <consortium name="DOE Joint Genome Institute"/>
            <consortium name="Mycorrhizal Genomics Consortium"/>
            <person name="Kohler A."/>
            <person name="Kuo A."/>
            <person name="Nagy L.G."/>
            <person name="Floudas D."/>
            <person name="Copeland A."/>
            <person name="Barry K.W."/>
            <person name="Cichocki N."/>
            <person name="Veneault-Fourrey C."/>
            <person name="LaButti K."/>
            <person name="Lindquist E.A."/>
            <person name="Lipzen A."/>
            <person name="Lundell T."/>
            <person name="Morin E."/>
            <person name="Murat C."/>
            <person name="Riley R."/>
            <person name="Ohm R."/>
            <person name="Sun H."/>
            <person name="Tunlid A."/>
            <person name="Henrissat B."/>
            <person name="Grigoriev I.V."/>
            <person name="Hibbett D.S."/>
            <person name="Martin F."/>
        </authorList>
    </citation>
    <scope>NUCLEOTIDE SEQUENCE [LARGE SCALE GENOMIC DNA]</scope>
    <source>
        <strain evidence="13">Marx 270</strain>
    </source>
</reference>
<dbReference type="InterPro" id="IPR022105">
    <property type="entry name" value="DUF3645"/>
</dbReference>
<evidence type="ECO:0000256" key="2">
    <source>
        <dbReference type="ARBA" id="ARBA00012759"/>
    </source>
</evidence>
<evidence type="ECO:0000313" key="13">
    <source>
        <dbReference type="Proteomes" id="UP000054217"/>
    </source>
</evidence>
<evidence type="ECO:0000256" key="3">
    <source>
        <dbReference type="ARBA" id="ARBA00022670"/>
    </source>
</evidence>
<dbReference type="Proteomes" id="UP000054217">
    <property type="component" value="Unassembled WGS sequence"/>
</dbReference>
<evidence type="ECO:0000313" key="12">
    <source>
        <dbReference type="EMBL" id="KIO10809.1"/>
    </source>
</evidence>
<keyword evidence="13" id="KW-1185">Reference proteome</keyword>
<evidence type="ECO:0000256" key="7">
    <source>
        <dbReference type="SAM" id="Coils"/>
    </source>
</evidence>
<dbReference type="GO" id="GO:0004843">
    <property type="term" value="F:cysteine-type deubiquitinase activity"/>
    <property type="evidence" value="ECO:0007669"/>
    <property type="project" value="UniProtKB-EC"/>
</dbReference>
<feature type="domain" description="DUF3638" evidence="9">
    <location>
        <begin position="2071"/>
        <end position="2292"/>
    </location>
</feature>
<dbReference type="HOGENOM" id="CLU_000211_1_0_1"/>
<evidence type="ECO:0000256" key="1">
    <source>
        <dbReference type="ARBA" id="ARBA00000707"/>
    </source>
</evidence>
<dbReference type="GO" id="GO:0006508">
    <property type="term" value="P:proteolysis"/>
    <property type="evidence" value="ECO:0007669"/>
    <property type="project" value="UniProtKB-KW"/>
</dbReference>
<dbReference type="STRING" id="870435.A0A0C3PQJ8"/>
<dbReference type="Pfam" id="PF20255">
    <property type="entry name" value="DUF6606"/>
    <property type="match status" value="1"/>
</dbReference>
<dbReference type="PANTHER" id="PTHR13367:SF34">
    <property type="match status" value="1"/>
</dbReference>
<keyword evidence="7" id="KW-0175">Coiled coil</keyword>
<reference evidence="12 13" key="1">
    <citation type="submission" date="2014-04" db="EMBL/GenBank/DDBJ databases">
        <authorList>
            <consortium name="DOE Joint Genome Institute"/>
            <person name="Kuo A."/>
            <person name="Kohler A."/>
            <person name="Costa M.D."/>
            <person name="Nagy L.G."/>
            <person name="Floudas D."/>
            <person name="Copeland A."/>
            <person name="Barry K.W."/>
            <person name="Cichocki N."/>
            <person name="Veneault-Fourrey C."/>
            <person name="LaButti K."/>
            <person name="Lindquist E.A."/>
            <person name="Lipzen A."/>
            <person name="Lundell T."/>
            <person name="Morin E."/>
            <person name="Murat C."/>
            <person name="Sun H."/>
            <person name="Tunlid A."/>
            <person name="Henrissat B."/>
            <person name="Grigoriev I.V."/>
            <person name="Hibbett D.S."/>
            <person name="Martin F."/>
            <person name="Nordberg H.P."/>
            <person name="Cantor M.N."/>
            <person name="Hua S.X."/>
        </authorList>
    </citation>
    <scope>NUCLEOTIDE SEQUENCE [LARGE SCALE GENOMIC DNA]</scope>
    <source>
        <strain evidence="12 13">Marx 270</strain>
    </source>
</reference>
<comment type="catalytic activity">
    <reaction evidence="1">
        <text>Thiol-dependent hydrolysis of ester, thioester, amide, peptide and isopeptide bonds formed by the C-terminal Gly of ubiquitin (a 76-residue protein attached to proteins as an intracellular targeting signal).</text>
        <dbReference type="EC" id="3.4.19.12"/>
    </reaction>
</comment>
<evidence type="ECO:0000256" key="4">
    <source>
        <dbReference type="ARBA" id="ARBA00022786"/>
    </source>
</evidence>
<feature type="region of interest" description="Disordered" evidence="8">
    <location>
        <begin position="1826"/>
        <end position="1847"/>
    </location>
</feature>
<feature type="domain" description="DUF3645" evidence="10">
    <location>
        <begin position="2412"/>
        <end position="2443"/>
    </location>
</feature>
<evidence type="ECO:0000259" key="11">
    <source>
        <dbReference type="Pfam" id="PF20255"/>
    </source>
</evidence>
<keyword evidence="3" id="KW-0645">Protease</keyword>